<dbReference type="EC" id="2.4.1.34" evidence="3"/>
<feature type="transmembrane region" description="Helical" evidence="11">
    <location>
        <begin position="1820"/>
        <end position="1841"/>
    </location>
</feature>
<dbReference type="Pfam" id="PF02364">
    <property type="entry name" value="Glucan_synthase"/>
    <property type="match status" value="2"/>
</dbReference>
<dbReference type="InterPro" id="IPR003440">
    <property type="entry name" value="Glyco_trans_48_dom"/>
</dbReference>
<feature type="transmembrane region" description="Helical" evidence="11">
    <location>
        <begin position="577"/>
        <end position="597"/>
    </location>
</feature>
<keyword evidence="5" id="KW-0808">Transferase</keyword>
<evidence type="ECO:0000259" key="12">
    <source>
        <dbReference type="SMART" id="SM01205"/>
    </source>
</evidence>
<feature type="compositionally biased region" description="Basic residues" evidence="10">
    <location>
        <begin position="1116"/>
        <end position="1129"/>
    </location>
</feature>
<feature type="transmembrane region" description="Helical" evidence="11">
    <location>
        <begin position="88"/>
        <end position="107"/>
    </location>
</feature>
<keyword evidence="7 11" id="KW-1133">Transmembrane helix</keyword>
<feature type="transmembrane region" description="Helical" evidence="11">
    <location>
        <begin position="114"/>
        <end position="133"/>
    </location>
</feature>
<dbReference type="GO" id="GO:0016020">
    <property type="term" value="C:membrane"/>
    <property type="evidence" value="ECO:0007669"/>
    <property type="project" value="UniProtKB-SubCell"/>
</dbReference>
<feature type="transmembrane region" description="Helical" evidence="11">
    <location>
        <begin position="676"/>
        <end position="697"/>
    </location>
</feature>
<evidence type="ECO:0000256" key="2">
    <source>
        <dbReference type="ARBA" id="ARBA00009040"/>
    </source>
</evidence>
<feature type="region of interest" description="Disordered" evidence="10">
    <location>
        <begin position="1116"/>
        <end position="1142"/>
    </location>
</feature>
<feature type="transmembrane region" description="Helical" evidence="11">
    <location>
        <begin position="2045"/>
        <end position="2064"/>
    </location>
</feature>
<dbReference type="GO" id="GO:0003843">
    <property type="term" value="F:1,3-beta-D-glucan synthase activity"/>
    <property type="evidence" value="ECO:0007669"/>
    <property type="project" value="UniProtKB-EC"/>
</dbReference>
<feature type="region of interest" description="Disordered" evidence="10">
    <location>
        <begin position="915"/>
        <end position="940"/>
    </location>
</feature>
<reference evidence="13 14" key="1">
    <citation type="submission" date="2024-10" db="EMBL/GenBank/DDBJ databases">
        <title>Updated reference genomes for cyclostephanoid diatoms.</title>
        <authorList>
            <person name="Roberts W.R."/>
            <person name="Alverson A.J."/>
        </authorList>
    </citation>
    <scope>NUCLEOTIDE SEQUENCE [LARGE SCALE GENOMIC DNA]</scope>
    <source>
        <strain evidence="13 14">AJA010-31</strain>
    </source>
</reference>
<evidence type="ECO:0000256" key="4">
    <source>
        <dbReference type="ARBA" id="ARBA00022676"/>
    </source>
</evidence>
<feature type="transmembrane region" description="Helical" evidence="11">
    <location>
        <begin position="145"/>
        <end position="164"/>
    </location>
</feature>
<evidence type="ECO:0000313" key="13">
    <source>
        <dbReference type="EMBL" id="KAL3767288.1"/>
    </source>
</evidence>
<evidence type="ECO:0000256" key="8">
    <source>
        <dbReference type="ARBA" id="ARBA00023136"/>
    </source>
</evidence>
<feature type="transmembrane region" description="Helical" evidence="11">
    <location>
        <begin position="176"/>
        <end position="203"/>
    </location>
</feature>
<dbReference type="SMART" id="SM01205">
    <property type="entry name" value="FKS1_dom1"/>
    <property type="match status" value="1"/>
</dbReference>
<feature type="compositionally biased region" description="Low complexity" evidence="10">
    <location>
        <begin position="282"/>
        <end position="293"/>
    </location>
</feature>
<evidence type="ECO:0000313" key="14">
    <source>
        <dbReference type="Proteomes" id="UP001530400"/>
    </source>
</evidence>
<proteinExistence type="inferred from homology"/>
<keyword evidence="6 11" id="KW-0812">Transmembrane</keyword>
<feature type="transmembrane region" description="Helical" evidence="11">
    <location>
        <begin position="1988"/>
        <end position="2005"/>
    </location>
</feature>
<comment type="caution">
    <text evidence="13">The sequence shown here is derived from an EMBL/GenBank/DDBJ whole genome shotgun (WGS) entry which is preliminary data.</text>
</comment>
<feature type="transmembrane region" description="Helical" evidence="11">
    <location>
        <begin position="1853"/>
        <end position="1869"/>
    </location>
</feature>
<feature type="transmembrane region" description="Helical" evidence="11">
    <location>
        <begin position="784"/>
        <end position="804"/>
    </location>
</feature>
<protein>
    <recommendedName>
        <fullName evidence="3">1,3-beta-glucan synthase</fullName>
        <ecNumber evidence="3">2.4.1.34</ecNumber>
    </recommendedName>
</protein>
<feature type="transmembrane region" description="Helical" evidence="11">
    <location>
        <begin position="1953"/>
        <end position="1976"/>
    </location>
</feature>
<feature type="region of interest" description="Disordered" evidence="10">
    <location>
        <begin position="249"/>
        <end position="300"/>
    </location>
</feature>
<feature type="transmembrane region" description="Helical" evidence="11">
    <location>
        <begin position="56"/>
        <end position="76"/>
    </location>
</feature>
<dbReference type="PANTHER" id="PTHR12741:SF48">
    <property type="entry name" value="1,3-BETA-GLUCAN SYNTHASE COMPONENT FKS1-RELATED"/>
    <property type="match status" value="1"/>
</dbReference>
<accession>A0ABD3MWG0</accession>
<name>A0ABD3MWG0_9STRA</name>
<dbReference type="Proteomes" id="UP001530400">
    <property type="component" value="Unassembled WGS sequence"/>
</dbReference>
<evidence type="ECO:0000256" key="9">
    <source>
        <dbReference type="ARBA" id="ARBA00047777"/>
    </source>
</evidence>
<feature type="transmembrane region" description="Helical" evidence="11">
    <location>
        <begin position="2011"/>
        <end position="2033"/>
    </location>
</feature>
<evidence type="ECO:0000256" key="10">
    <source>
        <dbReference type="SAM" id="MobiDB-lite"/>
    </source>
</evidence>
<feature type="transmembrane region" description="Helical" evidence="11">
    <location>
        <begin position="717"/>
        <end position="735"/>
    </location>
</feature>
<comment type="catalytic activity">
    <reaction evidence="9">
        <text>[(1-&gt;3)-beta-D-glucosyl](n) + UDP-alpha-D-glucose = [(1-&gt;3)-beta-D-glucosyl](n+1) + UDP + H(+)</text>
        <dbReference type="Rhea" id="RHEA:21476"/>
        <dbReference type="Rhea" id="RHEA-COMP:11146"/>
        <dbReference type="Rhea" id="RHEA-COMP:14303"/>
        <dbReference type="ChEBI" id="CHEBI:15378"/>
        <dbReference type="ChEBI" id="CHEBI:37671"/>
        <dbReference type="ChEBI" id="CHEBI:58223"/>
        <dbReference type="ChEBI" id="CHEBI:58885"/>
        <dbReference type="EC" id="2.4.1.34"/>
    </reaction>
</comment>
<evidence type="ECO:0000256" key="11">
    <source>
        <dbReference type="SAM" id="Phobius"/>
    </source>
</evidence>
<dbReference type="InterPro" id="IPR026899">
    <property type="entry name" value="FKS1-like_dom1"/>
</dbReference>
<evidence type="ECO:0000256" key="6">
    <source>
        <dbReference type="ARBA" id="ARBA00022692"/>
    </source>
</evidence>
<gene>
    <name evidence="13" type="ORF">ACHAWO_003926</name>
</gene>
<feature type="compositionally biased region" description="Polar residues" evidence="10">
    <location>
        <begin position="915"/>
        <end position="939"/>
    </location>
</feature>
<feature type="transmembrane region" description="Helical" evidence="11">
    <location>
        <begin position="645"/>
        <end position="664"/>
    </location>
</feature>
<feature type="compositionally biased region" description="Basic and acidic residues" evidence="10">
    <location>
        <begin position="260"/>
        <end position="271"/>
    </location>
</feature>
<evidence type="ECO:0000256" key="1">
    <source>
        <dbReference type="ARBA" id="ARBA00004141"/>
    </source>
</evidence>
<comment type="subcellular location">
    <subcellularLocation>
        <location evidence="1">Membrane</location>
        <topology evidence="1">Multi-pass membrane protein</topology>
    </subcellularLocation>
</comment>
<organism evidence="13 14">
    <name type="scientific">Cyclotella atomus</name>
    <dbReference type="NCBI Taxonomy" id="382360"/>
    <lineage>
        <taxon>Eukaryota</taxon>
        <taxon>Sar</taxon>
        <taxon>Stramenopiles</taxon>
        <taxon>Ochrophyta</taxon>
        <taxon>Bacillariophyta</taxon>
        <taxon>Coscinodiscophyceae</taxon>
        <taxon>Thalassiosirophycidae</taxon>
        <taxon>Stephanodiscales</taxon>
        <taxon>Stephanodiscaceae</taxon>
        <taxon>Cyclotella</taxon>
    </lineage>
</organism>
<sequence>MNRLLRLYGDWATLTPLESYTQTLLASLSPLLRVLLACIALYILTSSTSSKPRLQTALLFGILTAFYTNVELSPFLENLTNNNVADVSLKLLTLTSLLIGMAIGSLVPRFVGGVALGGVLGLLVGCVMSAVGGAGGEMMVGSSSVGLVASVGCAVLVGGIGFRYPNNPFILPLSTILIVGALAASIAVPSLLAFFQSVILGTASTSASSSTKENSDSNINTHWLLLSWLIGSLLTAATLFYRDSSILSSLRSGGSSNHDIQSDDKTLKPKIDTTPQPIYAQPNLPSSSSGPNNEASNIFDPADLPPRLSEYANMVYSACEDLGNFFGFQDSSVRNQAEHILILLSNNRRYMNSHILPPALQPPSPIHALHAKVFSNYMKWCRYHGMPPHFSRSASSSVAGMAAPPSVASRVVDLVLFFCVWGEACNIRHMPECLWFLYHKMMEEYTVSEQNNANGVGTVGLGSGGGYPQQGGGRSLYAGHFLDYVVTPIYKIVSVNMKSNADHVNKRNYDDFNEFFWSRECLRYRYTCEDPNKFDAEDPSRIHAPFPGETSPPITVGMLNAPKTFLEKRSWLRGVMALSRLVEWHIVTFYLLSVLAFSQGEYGLTFVYVTVGDAASFYALTLFFLLYVQIDLVWGWVYTLEVASGVFWLFNSLAICWGLLEVWASYPGIHLSATSIFGSIFVLTARFLILVYQTLYLMWTFGPAKGSYLGIEADSTFWWWQYVWLSLLCMIPYFLEALSNLCPSVTTALMTSRNDYIQTFLNILFPISRLYTAKEVHESFKHTIVYNFFWGTLIVWKLYFSYIFEVYSMVLPTIELTDDYANFPDQSFTRMSLLLVLRWLPQFIVYCIDMSIWYSVWQAFAGTSVGFSEHLGDIRSIKDIRNSFGRAPEHFCSKMLSPDAGSRRGSSASMMNLTQSNSSLDGKRQSLISPNSKEGQSLLGNDPHKLQGYVNRLLDVRIQKWVMFSTVWNEIIDHFRLEDLISNRERDYLKFSRFDGFSQAIYLPVFQTAGVVEEALSLLERPVDDYEANDNDLFKPILDNVTMRTAVSEVWELGNYVLLKLLGPVHNDDMTIIMNYILKWVESGSVIDHMKITKIRGVMSALVDLVSVIDKGVGRRKPAAKRRSTGKPKAKQEPAGPPARGIRRSISASSLSMASNEATKPARKTTLGGLGMKTAADENVVIIDALRDSTRDKLRALINSLKGILIGSNRESKDIMDRLTFALSMENGFFWDDAYASDSLDDMARSEVCKSVLPKLQGVVACHPDEVEPKSKEARRRLTFFVNSLFMDIPNAPSIHDMFSWNVLTPYYKETVTLSKGELETRSDALGVSTMLYLQTLFKADWANFIERVGLKDEEKMWTKKYADETRQWASIRAQSLNRTVSGMMYFEKALRLLANLERLDDGTTNDLVGEKFGYIVSCQVYGQMKRDQDPKADDIDNLMHRYPLLRIAYIDSVRLNRTGEMAFYSCLVKSNGEGNIQEIYRVRLPGNPILGEGKPENQNHAMIFSRGEFIQTIDMNQEGYFEEALKMRNALQEFAKRDGPMPITILGLREHIFTGSVSSLANYMALQETSFVTLGQRVLTKPLCIRLHYGHPDVFDKLFFITRGGVSKSSKGINLSEDIFAGYNNAIRGGQVAFKEYLQVGKGRDVGMSQIYQFEAKLSQGAGEQSLSRDVYRLCHRLDFSRLLSYYFGGIGHYFSNVLTVFTVYVVVYLMAILSLYDLEKIGDRLITPMGTIQMLLGGLGLLQTVPLFSTLGVERGWWESFKEIVQVFATGGPLHFMFHIQTKANYMTQTILVGGAKYRPTGRGFVTQHTPMDEQYRFFASSHLYLGVEMAAGLIIMGIFTEAGQYFGRTWSLWLASLSFLASPFWFNPLTFDWNVVTADYIKFISWMRGTSGGSARSWSIWYNEEFSYYSKIPSTSKIWFVIKSILYLTIAEGIAKSDLLKADTTLNEPVVGVSLVVGTIVILFLMLWLLSAVEHHMPYPIRRTIGILISLGLMVSCTSIFIEDTNFFRFSLAAYYAIGAMSQLGLLLGVKMVKNFYFVHDLVCGHIIFIPLFVLAILQIPHHIQTWLLYHNALSTDVVVSNILRYARKSQESGGSNAPNEDLIEQISELRKIVQKQEEMIESLGSGGMTSSTTAMKQNPSTDAIASLIKSPSPEPMSIQHNTVGGLARSGMGGRTVSASTLDVWGEMAIGDSTYQGGYDPTPVMQAPTTMAGMGDFSFSQPDVMPPR</sequence>
<evidence type="ECO:0000256" key="5">
    <source>
        <dbReference type="ARBA" id="ARBA00022679"/>
    </source>
</evidence>
<keyword evidence="14" id="KW-1185">Reference proteome</keyword>
<dbReference type="PANTHER" id="PTHR12741">
    <property type="entry name" value="LYST-INTERACTING PROTEIN LIP5 DOPAMINE RESPONSIVE PROTEIN DRG-1"/>
    <property type="match status" value="1"/>
</dbReference>
<keyword evidence="4" id="KW-0328">Glycosyltransferase</keyword>
<feature type="transmembrane region" description="Helical" evidence="11">
    <location>
        <begin position="223"/>
        <end position="241"/>
    </location>
</feature>
<evidence type="ECO:0000256" key="7">
    <source>
        <dbReference type="ARBA" id="ARBA00022989"/>
    </source>
</evidence>
<feature type="transmembrane region" description="Helical" evidence="11">
    <location>
        <begin position="617"/>
        <end position="638"/>
    </location>
</feature>
<keyword evidence="8 11" id="KW-0472">Membrane</keyword>
<dbReference type="EMBL" id="JALLPJ020001370">
    <property type="protein sequence ID" value="KAL3767288.1"/>
    <property type="molecule type" value="Genomic_DNA"/>
</dbReference>
<dbReference type="Pfam" id="PF14288">
    <property type="entry name" value="FKS1_dom1"/>
    <property type="match status" value="1"/>
</dbReference>
<feature type="transmembrane region" description="Helical" evidence="11">
    <location>
        <begin position="1695"/>
        <end position="1715"/>
    </location>
</feature>
<feature type="domain" description="1,3-beta-glucan synthase component FKS1-like" evidence="12">
    <location>
        <begin position="408"/>
        <end position="529"/>
    </location>
</feature>
<comment type="similarity">
    <text evidence="2">Belongs to the glycosyltransferase 48 family.</text>
</comment>
<evidence type="ECO:0000256" key="3">
    <source>
        <dbReference type="ARBA" id="ARBA00012589"/>
    </source>
</evidence>
<feature type="transmembrane region" description="Helical" evidence="11">
    <location>
        <begin position="20"/>
        <end position="44"/>
    </location>
</feature>